<comment type="caution">
    <text evidence="1">The sequence shown here is derived from an EMBL/GenBank/DDBJ whole genome shotgun (WGS) entry which is preliminary data.</text>
</comment>
<organism evidence="1 2">
    <name type="scientific">Corchorus olitorius</name>
    <dbReference type="NCBI Taxonomy" id="93759"/>
    <lineage>
        <taxon>Eukaryota</taxon>
        <taxon>Viridiplantae</taxon>
        <taxon>Streptophyta</taxon>
        <taxon>Embryophyta</taxon>
        <taxon>Tracheophyta</taxon>
        <taxon>Spermatophyta</taxon>
        <taxon>Magnoliopsida</taxon>
        <taxon>eudicotyledons</taxon>
        <taxon>Gunneridae</taxon>
        <taxon>Pentapetalae</taxon>
        <taxon>rosids</taxon>
        <taxon>malvids</taxon>
        <taxon>Malvales</taxon>
        <taxon>Malvaceae</taxon>
        <taxon>Grewioideae</taxon>
        <taxon>Apeibeae</taxon>
        <taxon>Corchorus</taxon>
    </lineage>
</organism>
<name>A0A1R3HL85_9ROSI</name>
<keyword evidence="2" id="KW-1185">Reference proteome</keyword>
<reference evidence="2" key="1">
    <citation type="submission" date="2013-09" db="EMBL/GenBank/DDBJ databases">
        <title>Corchorus olitorius genome sequencing.</title>
        <authorList>
            <person name="Alam M."/>
            <person name="Haque M.S."/>
            <person name="Islam M.S."/>
            <person name="Emdad E.M."/>
            <person name="Islam M.M."/>
            <person name="Ahmed B."/>
            <person name="Halim A."/>
            <person name="Hossen Q.M.M."/>
            <person name="Hossain M.Z."/>
            <person name="Ahmed R."/>
            <person name="Khan M.M."/>
            <person name="Islam R."/>
            <person name="Rashid M.M."/>
            <person name="Khan S.A."/>
            <person name="Rahman M.S."/>
            <person name="Alam M."/>
            <person name="Yahiya A.S."/>
            <person name="Khan M.S."/>
            <person name="Azam M.S."/>
            <person name="Haque T."/>
            <person name="Lashkar M.Z.H."/>
            <person name="Akhand A.I."/>
            <person name="Morshed G."/>
            <person name="Roy S."/>
            <person name="Uddin K.S."/>
            <person name="Rabeya T."/>
            <person name="Hossain A.S."/>
            <person name="Chowdhury A."/>
            <person name="Snigdha A.R."/>
            <person name="Mortoza M.S."/>
            <person name="Matin S.A."/>
            <person name="Hoque S.M.E."/>
            <person name="Islam M.K."/>
            <person name="Roy D.K."/>
            <person name="Haider R."/>
            <person name="Moosa M.M."/>
            <person name="Elias S.M."/>
            <person name="Hasan A.M."/>
            <person name="Jahan S."/>
            <person name="Shafiuddin M."/>
            <person name="Mahmood N."/>
            <person name="Shommy N.S."/>
        </authorList>
    </citation>
    <scope>NUCLEOTIDE SEQUENCE [LARGE SCALE GENOMIC DNA]</scope>
    <source>
        <strain evidence="2">cv. O-4</strain>
    </source>
</reference>
<evidence type="ECO:0000313" key="2">
    <source>
        <dbReference type="Proteomes" id="UP000187203"/>
    </source>
</evidence>
<protein>
    <submittedName>
        <fullName evidence="1">Uncharacterized protein</fullName>
    </submittedName>
</protein>
<dbReference type="AlphaFoldDB" id="A0A1R3HL85"/>
<dbReference type="Proteomes" id="UP000187203">
    <property type="component" value="Unassembled WGS sequence"/>
</dbReference>
<dbReference type="EMBL" id="AWUE01019900">
    <property type="protein sequence ID" value="OMO71043.1"/>
    <property type="molecule type" value="Genomic_DNA"/>
</dbReference>
<accession>A0A1R3HL85</accession>
<gene>
    <name evidence="1" type="ORF">COLO4_28400</name>
</gene>
<sequence>MKPHYHYSLTRHDLVFEALSSYVEIVKLAK</sequence>
<evidence type="ECO:0000313" key="1">
    <source>
        <dbReference type="EMBL" id="OMO71043.1"/>
    </source>
</evidence>
<proteinExistence type="predicted"/>